<dbReference type="EMBL" id="CM023486">
    <property type="protein sequence ID" value="KAH6928935.1"/>
    <property type="molecule type" value="Genomic_DNA"/>
</dbReference>
<sequence length="115" mass="13187">MRVREGDAAPCRMPLHDPQHLVYRTPSWRGYVQPQAEVSRCSHDLVVVRRPFSPTSLAPSRTTPSSSTRRRSALLVPQRVSVEVVGALGTWDVANNRVMRRFTSNAYLRLFKRRE</sequence>
<keyword evidence="2" id="KW-1185">Reference proteome</keyword>
<accession>A0ACB7S2U6</accession>
<organism evidence="1 2">
    <name type="scientific">Hyalomma asiaticum</name>
    <name type="common">Tick</name>
    <dbReference type="NCBI Taxonomy" id="266040"/>
    <lineage>
        <taxon>Eukaryota</taxon>
        <taxon>Metazoa</taxon>
        <taxon>Ecdysozoa</taxon>
        <taxon>Arthropoda</taxon>
        <taxon>Chelicerata</taxon>
        <taxon>Arachnida</taxon>
        <taxon>Acari</taxon>
        <taxon>Parasitiformes</taxon>
        <taxon>Ixodida</taxon>
        <taxon>Ixodoidea</taxon>
        <taxon>Ixodidae</taxon>
        <taxon>Hyalomminae</taxon>
        <taxon>Hyalomma</taxon>
    </lineage>
</organism>
<comment type="caution">
    <text evidence="1">The sequence shown here is derived from an EMBL/GenBank/DDBJ whole genome shotgun (WGS) entry which is preliminary data.</text>
</comment>
<proteinExistence type="predicted"/>
<dbReference type="Proteomes" id="UP000821845">
    <property type="component" value="Chromosome 6"/>
</dbReference>
<name>A0ACB7S2U6_HYAAI</name>
<reference evidence="1" key="1">
    <citation type="submission" date="2020-05" db="EMBL/GenBank/DDBJ databases">
        <title>Large-scale comparative analyses of tick genomes elucidate their genetic diversity and vector capacities.</title>
        <authorList>
            <person name="Jia N."/>
            <person name="Wang J."/>
            <person name="Shi W."/>
            <person name="Du L."/>
            <person name="Sun Y."/>
            <person name="Zhan W."/>
            <person name="Jiang J."/>
            <person name="Wang Q."/>
            <person name="Zhang B."/>
            <person name="Ji P."/>
            <person name="Sakyi L.B."/>
            <person name="Cui X."/>
            <person name="Yuan T."/>
            <person name="Jiang B."/>
            <person name="Yang W."/>
            <person name="Lam T.T.-Y."/>
            <person name="Chang Q."/>
            <person name="Ding S."/>
            <person name="Wang X."/>
            <person name="Zhu J."/>
            <person name="Ruan X."/>
            <person name="Zhao L."/>
            <person name="Wei J."/>
            <person name="Que T."/>
            <person name="Du C."/>
            <person name="Cheng J."/>
            <person name="Dai P."/>
            <person name="Han X."/>
            <person name="Huang E."/>
            <person name="Gao Y."/>
            <person name="Liu J."/>
            <person name="Shao H."/>
            <person name="Ye R."/>
            <person name="Li L."/>
            <person name="Wei W."/>
            <person name="Wang X."/>
            <person name="Wang C."/>
            <person name="Yang T."/>
            <person name="Huo Q."/>
            <person name="Li W."/>
            <person name="Guo W."/>
            <person name="Chen H."/>
            <person name="Zhou L."/>
            <person name="Ni X."/>
            <person name="Tian J."/>
            <person name="Zhou Y."/>
            <person name="Sheng Y."/>
            <person name="Liu T."/>
            <person name="Pan Y."/>
            <person name="Xia L."/>
            <person name="Li J."/>
            <person name="Zhao F."/>
            <person name="Cao W."/>
        </authorList>
    </citation>
    <scope>NUCLEOTIDE SEQUENCE</scope>
    <source>
        <strain evidence="1">Hyas-2018</strain>
    </source>
</reference>
<gene>
    <name evidence="1" type="ORF">HPB50_021765</name>
</gene>
<evidence type="ECO:0000313" key="1">
    <source>
        <dbReference type="EMBL" id="KAH6928935.1"/>
    </source>
</evidence>
<evidence type="ECO:0000313" key="2">
    <source>
        <dbReference type="Proteomes" id="UP000821845"/>
    </source>
</evidence>
<protein>
    <submittedName>
        <fullName evidence="1">Uncharacterized protein</fullName>
    </submittedName>
</protein>